<reference evidence="2 3" key="1">
    <citation type="journal article" date="2021" name="Hortic Res">
        <title>Chromosome-scale assembly of the Dendrobium chrysotoxum genome enhances the understanding of orchid evolution.</title>
        <authorList>
            <person name="Zhang Y."/>
            <person name="Zhang G.Q."/>
            <person name="Zhang D."/>
            <person name="Liu X.D."/>
            <person name="Xu X.Y."/>
            <person name="Sun W.H."/>
            <person name="Yu X."/>
            <person name="Zhu X."/>
            <person name="Wang Z.W."/>
            <person name="Zhao X."/>
            <person name="Zhong W.Y."/>
            <person name="Chen H."/>
            <person name="Yin W.L."/>
            <person name="Huang T."/>
            <person name="Niu S.C."/>
            <person name="Liu Z.J."/>
        </authorList>
    </citation>
    <scope>NUCLEOTIDE SEQUENCE [LARGE SCALE GENOMIC DNA]</scope>
    <source>
        <strain evidence="2">Lindl</strain>
    </source>
</reference>
<dbReference type="PANTHER" id="PTHR33312:SF21">
    <property type="entry name" value="MEMBRANE-ASSOCIATED KINASE REGULATOR 3-RELATED"/>
    <property type="match status" value="1"/>
</dbReference>
<dbReference type="GO" id="GO:0019210">
    <property type="term" value="F:kinase inhibitor activity"/>
    <property type="evidence" value="ECO:0007669"/>
    <property type="project" value="InterPro"/>
</dbReference>
<dbReference type="Proteomes" id="UP000775213">
    <property type="component" value="Unassembled WGS sequence"/>
</dbReference>
<sequence>MARNLFHDQLVQEDYIDMDISSSTTFLCYSISTAPTESKEFEFQKSTQLVEKEPITSPADDLFHNGKLLPLHLPQLQKSQNLLQNPTTISKFNLDDSFHLISTTSTPFESCNISPSTSCCVSQELHPEDFYFNQSQNNKSWSKKLKLIRQSSLGLKLKASKAYLKSLFTKSTCSDDSCTVLKAKECSIAHKKPSRKTPFGLIPSRANRVMRSFDGEKMEVEGCGHRRSFSDAVNRQHLPNKSSSTSSSSSSSSSSFSSFKSNSLSIVDSEVEKSIQGAIAYCKKSQQSGCGRKTVSDVELWSFSASRIAEECEKQERPEIC</sequence>
<organism evidence="2 3">
    <name type="scientific">Dendrobium chrysotoxum</name>
    <name type="common">Orchid</name>
    <dbReference type="NCBI Taxonomy" id="161865"/>
    <lineage>
        <taxon>Eukaryota</taxon>
        <taxon>Viridiplantae</taxon>
        <taxon>Streptophyta</taxon>
        <taxon>Embryophyta</taxon>
        <taxon>Tracheophyta</taxon>
        <taxon>Spermatophyta</taxon>
        <taxon>Magnoliopsida</taxon>
        <taxon>Liliopsida</taxon>
        <taxon>Asparagales</taxon>
        <taxon>Orchidaceae</taxon>
        <taxon>Epidendroideae</taxon>
        <taxon>Malaxideae</taxon>
        <taxon>Dendrobiinae</taxon>
        <taxon>Dendrobium</taxon>
    </lineage>
</organism>
<feature type="compositionally biased region" description="Low complexity" evidence="1">
    <location>
        <begin position="240"/>
        <end position="259"/>
    </location>
</feature>
<dbReference type="EMBL" id="JAGFBR010000012">
    <property type="protein sequence ID" value="KAH0458189.1"/>
    <property type="molecule type" value="Genomic_DNA"/>
</dbReference>
<evidence type="ECO:0000313" key="2">
    <source>
        <dbReference type="EMBL" id="KAH0458189.1"/>
    </source>
</evidence>
<evidence type="ECO:0008006" key="4">
    <source>
        <dbReference type="Google" id="ProtNLM"/>
    </source>
</evidence>
<evidence type="ECO:0000256" key="1">
    <source>
        <dbReference type="SAM" id="MobiDB-lite"/>
    </source>
</evidence>
<dbReference type="InterPro" id="IPR039620">
    <property type="entry name" value="BKI1/MAKR1/3/4"/>
</dbReference>
<keyword evidence="3" id="KW-1185">Reference proteome</keyword>
<dbReference type="GO" id="GO:0005886">
    <property type="term" value="C:plasma membrane"/>
    <property type="evidence" value="ECO:0007669"/>
    <property type="project" value="InterPro"/>
</dbReference>
<name>A0AAV7G8M9_DENCH</name>
<accession>A0AAV7G8M9</accession>
<dbReference type="AlphaFoldDB" id="A0AAV7G8M9"/>
<dbReference type="PANTHER" id="PTHR33312">
    <property type="entry name" value="MEMBRANE-ASSOCIATED KINASE REGULATOR 4-RELATED"/>
    <property type="match status" value="1"/>
</dbReference>
<proteinExistence type="predicted"/>
<gene>
    <name evidence="2" type="ORF">IEQ34_013504</name>
</gene>
<evidence type="ECO:0000313" key="3">
    <source>
        <dbReference type="Proteomes" id="UP000775213"/>
    </source>
</evidence>
<protein>
    <recommendedName>
        <fullName evidence="4">Membrane-associated kinase regulator 4</fullName>
    </recommendedName>
</protein>
<feature type="region of interest" description="Disordered" evidence="1">
    <location>
        <begin position="234"/>
        <end position="259"/>
    </location>
</feature>
<comment type="caution">
    <text evidence="2">The sequence shown here is derived from an EMBL/GenBank/DDBJ whole genome shotgun (WGS) entry which is preliminary data.</text>
</comment>